<dbReference type="SUPFAM" id="SSF51735">
    <property type="entry name" value="NAD(P)-binding Rossmann-fold domains"/>
    <property type="match status" value="1"/>
</dbReference>
<feature type="domain" description="NAD(P)-binding" evidence="1">
    <location>
        <begin position="7"/>
        <end position="308"/>
    </location>
</feature>
<dbReference type="PATRIC" id="fig|1365251.3.peg.4203"/>
<proteinExistence type="predicted"/>
<gene>
    <name evidence="2" type="ORF">N476_23655</name>
</gene>
<dbReference type="RefSeq" id="WP_063363425.1">
    <property type="nucleotide sequence ID" value="NZ_AUXZ01000104.1"/>
</dbReference>
<dbReference type="InterPro" id="IPR016040">
    <property type="entry name" value="NAD(P)-bd_dom"/>
</dbReference>
<protein>
    <submittedName>
        <fullName evidence="2">dTDP-glucose 4,6-dehydratase</fullName>
    </submittedName>
</protein>
<name>A0A167C342_9GAMM</name>
<evidence type="ECO:0000259" key="1">
    <source>
        <dbReference type="Pfam" id="PF16363"/>
    </source>
</evidence>
<reference evidence="2 3" key="1">
    <citation type="submission" date="2013-07" db="EMBL/GenBank/DDBJ databases">
        <title>Comparative Genomic and Metabolomic Analysis of Twelve Strains of Pseudoalteromonas luteoviolacea.</title>
        <authorList>
            <person name="Vynne N.G."/>
            <person name="Mansson M."/>
            <person name="Gram L."/>
        </authorList>
    </citation>
    <scope>NUCLEOTIDE SEQUENCE [LARGE SCALE GENOMIC DNA]</scope>
    <source>
        <strain evidence="2 3">H33</strain>
    </source>
</reference>
<dbReference type="OrthoDB" id="9803010at2"/>
<dbReference type="Gene3D" id="3.40.50.720">
    <property type="entry name" value="NAD(P)-binding Rossmann-like Domain"/>
    <property type="match status" value="1"/>
</dbReference>
<sequence length="331" mass="37778">MSDSPILVLGSNSFSGASFCAHMLKKEQPVIAASRSKEPHNALLPYRWVEQKNNLDFHQLDLNHHLDEIIALVEKHKVKHVYNFAAQSMVGQSWDYPEHWFMTNCVSTVQLHNRLRHIDHLDKYIHISTPEVYGSCEGLVPEHRNYNPSTPYAVSRAAADMSLHTFFDVHKFPVLYTRAANVYGEGQQLYRIIPRTILFALLGKTLPLHGGGHSTRSFIHIDDVSAATHSIAQQGQLGDIYHISTERTISIRALVELICDMLQVPFEQVCQVTEDRLGKDAAYLLDATKLREQLNWQDQVSLENGLERTIEWVKTHLDDLKNLPDSYIHKP</sequence>
<dbReference type="PANTHER" id="PTHR43000">
    <property type="entry name" value="DTDP-D-GLUCOSE 4,6-DEHYDRATASE-RELATED"/>
    <property type="match status" value="1"/>
</dbReference>
<dbReference type="AlphaFoldDB" id="A0A167C342"/>
<accession>A0A167C342</accession>
<evidence type="ECO:0000313" key="2">
    <source>
        <dbReference type="EMBL" id="KZN47178.1"/>
    </source>
</evidence>
<evidence type="ECO:0000313" key="3">
    <source>
        <dbReference type="Proteomes" id="UP000076503"/>
    </source>
</evidence>
<dbReference type="Gene3D" id="3.90.25.10">
    <property type="entry name" value="UDP-galactose 4-epimerase, domain 1"/>
    <property type="match status" value="1"/>
</dbReference>
<dbReference type="Pfam" id="PF16363">
    <property type="entry name" value="GDP_Man_Dehyd"/>
    <property type="match status" value="1"/>
</dbReference>
<organism evidence="2 3">
    <name type="scientific">Pseudoalteromonas luteoviolacea H33</name>
    <dbReference type="NCBI Taxonomy" id="1365251"/>
    <lineage>
        <taxon>Bacteria</taxon>
        <taxon>Pseudomonadati</taxon>
        <taxon>Pseudomonadota</taxon>
        <taxon>Gammaproteobacteria</taxon>
        <taxon>Alteromonadales</taxon>
        <taxon>Pseudoalteromonadaceae</taxon>
        <taxon>Pseudoalteromonas</taxon>
    </lineage>
</organism>
<dbReference type="Proteomes" id="UP000076503">
    <property type="component" value="Unassembled WGS sequence"/>
</dbReference>
<comment type="caution">
    <text evidence="2">The sequence shown here is derived from an EMBL/GenBank/DDBJ whole genome shotgun (WGS) entry which is preliminary data.</text>
</comment>
<dbReference type="EMBL" id="AUXZ01000104">
    <property type="protein sequence ID" value="KZN47178.1"/>
    <property type="molecule type" value="Genomic_DNA"/>
</dbReference>
<dbReference type="InterPro" id="IPR036291">
    <property type="entry name" value="NAD(P)-bd_dom_sf"/>
</dbReference>